<name>A0A7X4KAD7_9BURK</name>
<dbReference type="AlphaFoldDB" id="A0A7X4KAD7"/>
<keyword evidence="2" id="KW-1185">Reference proteome</keyword>
<reference evidence="1 2" key="1">
    <citation type="submission" date="2019-12" db="EMBL/GenBank/DDBJ databases">
        <title>Novel species isolated from a subtropical stream in China.</title>
        <authorList>
            <person name="Lu H."/>
        </authorList>
    </citation>
    <scope>NUCLEOTIDE SEQUENCE [LARGE SCALE GENOMIC DNA]</scope>
    <source>
        <strain evidence="1 2">FT55W</strain>
    </source>
</reference>
<dbReference type="EMBL" id="WWCK01000001">
    <property type="protein sequence ID" value="MYM65812.1"/>
    <property type="molecule type" value="Genomic_DNA"/>
</dbReference>
<dbReference type="Proteomes" id="UP000450012">
    <property type="component" value="Unassembled WGS sequence"/>
</dbReference>
<organism evidence="1 2">
    <name type="scientific">Duganella rivi</name>
    <dbReference type="NCBI Taxonomy" id="2666083"/>
    <lineage>
        <taxon>Bacteria</taxon>
        <taxon>Pseudomonadati</taxon>
        <taxon>Pseudomonadota</taxon>
        <taxon>Betaproteobacteria</taxon>
        <taxon>Burkholderiales</taxon>
        <taxon>Oxalobacteraceae</taxon>
        <taxon>Telluria group</taxon>
        <taxon>Duganella</taxon>
    </lineage>
</organism>
<evidence type="ECO:0000313" key="1">
    <source>
        <dbReference type="EMBL" id="MYM65812.1"/>
    </source>
</evidence>
<evidence type="ECO:0000313" key="2">
    <source>
        <dbReference type="Proteomes" id="UP000450012"/>
    </source>
</evidence>
<gene>
    <name evidence="1" type="ORF">GTP45_03050</name>
</gene>
<accession>A0A7X4KAD7</accession>
<protein>
    <submittedName>
        <fullName evidence="1">Uncharacterized protein</fullName>
    </submittedName>
</protein>
<comment type="caution">
    <text evidence="1">The sequence shown here is derived from an EMBL/GenBank/DDBJ whole genome shotgun (WGS) entry which is preliminary data.</text>
</comment>
<sequence length="74" mass="8656">MRRKRWSRRIATWESPSLGHRRFNIFARATSMELEQQYVPVRLPVDKGLLGYRLFLIRGADLPRFAAVTPITGK</sequence>
<proteinExistence type="predicted"/>